<dbReference type="FunFam" id="3.10.50.10:FF:000005">
    <property type="entry name" value="Endochitinase B1"/>
    <property type="match status" value="1"/>
</dbReference>
<keyword evidence="8" id="KW-0146">Chitin degradation</keyword>
<dbReference type="GO" id="GO:0008061">
    <property type="term" value="F:chitin binding"/>
    <property type="evidence" value="ECO:0007669"/>
    <property type="project" value="InterPro"/>
</dbReference>
<keyword evidence="5" id="KW-0964">Secreted</keyword>
<keyword evidence="10 12" id="KW-0326">Glycosidase</keyword>
<dbReference type="InterPro" id="IPR017853">
    <property type="entry name" value="GH"/>
</dbReference>
<organism evidence="15 16">
    <name type="scientific">Thelonectria olida</name>
    <dbReference type="NCBI Taxonomy" id="1576542"/>
    <lineage>
        <taxon>Eukaryota</taxon>
        <taxon>Fungi</taxon>
        <taxon>Dikarya</taxon>
        <taxon>Ascomycota</taxon>
        <taxon>Pezizomycotina</taxon>
        <taxon>Sordariomycetes</taxon>
        <taxon>Hypocreomycetidae</taxon>
        <taxon>Hypocreales</taxon>
        <taxon>Nectriaceae</taxon>
        <taxon>Thelonectria</taxon>
    </lineage>
</organism>
<dbReference type="GO" id="GO:0005576">
    <property type="term" value="C:extracellular region"/>
    <property type="evidence" value="ECO:0007669"/>
    <property type="project" value="UniProtKB-SubCell"/>
</dbReference>
<evidence type="ECO:0000256" key="11">
    <source>
        <dbReference type="ARBA" id="ARBA00023326"/>
    </source>
</evidence>
<dbReference type="CDD" id="cd06548">
    <property type="entry name" value="GH18_chitinase"/>
    <property type="match status" value="1"/>
</dbReference>
<dbReference type="FunFam" id="3.20.20.80:FF:000075">
    <property type="entry name" value="Sporulation-specific chitinase"/>
    <property type="match status" value="1"/>
</dbReference>
<name>A0A9P8WGU1_9HYPO</name>
<evidence type="ECO:0000256" key="10">
    <source>
        <dbReference type="ARBA" id="ARBA00023295"/>
    </source>
</evidence>
<dbReference type="GO" id="GO:0008843">
    <property type="term" value="F:endochitinase activity"/>
    <property type="evidence" value="ECO:0007669"/>
    <property type="project" value="UniProtKB-EC"/>
</dbReference>
<protein>
    <recommendedName>
        <fullName evidence="4">chitinase</fullName>
        <ecNumber evidence="4">3.2.1.14</ecNumber>
    </recommendedName>
</protein>
<dbReference type="GO" id="GO:0006032">
    <property type="term" value="P:chitin catabolic process"/>
    <property type="evidence" value="ECO:0007669"/>
    <property type="project" value="UniProtKB-KW"/>
</dbReference>
<evidence type="ECO:0000259" key="14">
    <source>
        <dbReference type="PROSITE" id="PS51910"/>
    </source>
</evidence>
<comment type="caution">
    <text evidence="15">The sequence shown here is derived from an EMBL/GenBank/DDBJ whole genome shotgun (WGS) entry which is preliminary data.</text>
</comment>
<evidence type="ECO:0000256" key="13">
    <source>
        <dbReference type="SAM" id="SignalP"/>
    </source>
</evidence>
<evidence type="ECO:0000256" key="8">
    <source>
        <dbReference type="ARBA" id="ARBA00023024"/>
    </source>
</evidence>
<evidence type="ECO:0000256" key="9">
    <source>
        <dbReference type="ARBA" id="ARBA00023277"/>
    </source>
</evidence>
<evidence type="ECO:0000256" key="2">
    <source>
        <dbReference type="ARBA" id="ARBA00004613"/>
    </source>
</evidence>
<dbReference type="InterPro" id="IPR001579">
    <property type="entry name" value="Glyco_hydro_18_chit_AS"/>
</dbReference>
<dbReference type="AlphaFoldDB" id="A0A9P8WGU1"/>
<evidence type="ECO:0000256" key="4">
    <source>
        <dbReference type="ARBA" id="ARBA00012729"/>
    </source>
</evidence>
<proteinExistence type="inferred from homology"/>
<keyword evidence="6 13" id="KW-0732">Signal</keyword>
<feature type="signal peptide" evidence="13">
    <location>
        <begin position="1"/>
        <end position="18"/>
    </location>
</feature>
<evidence type="ECO:0000256" key="12">
    <source>
        <dbReference type="RuleBase" id="RU000489"/>
    </source>
</evidence>
<dbReference type="PROSITE" id="PS51910">
    <property type="entry name" value="GH18_2"/>
    <property type="match status" value="1"/>
</dbReference>
<evidence type="ECO:0000313" key="16">
    <source>
        <dbReference type="Proteomes" id="UP000777438"/>
    </source>
</evidence>
<gene>
    <name evidence="15" type="ORF">B0T10DRAFT_121164</name>
</gene>
<keyword evidence="11" id="KW-0624">Polysaccharide degradation</keyword>
<dbReference type="InterPro" id="IPR050314">
    <property type="entry name" value="Glycosyl_Hydrlase_18"/>
</dbReference>
<dbReference type="SUPFAM" id="SSF54556">
    <property type="entry name" value="Chitinase insertion domain"/>
    <property type="match status" value="1"/>
</dbReference>
<comment type="similarity">
    <text evidence="3">Belongs to the glycosyl hydrolase 18 family. Chitinase class V subfamily.</text>
</comment>
<evidence type="ECO:0000256" key="5">
    <source>
        <dbReference type="ARBA" id="ARBA00022525"/>
    </source>
</evidence>
<keyword evidence="9" id="KW-0119">Carbohydrate metabolism</keyword>
<feature type="domain" description="GH18" evidence="14">
    <location>
        <begin position="96"/>
        <end position="459"/>
    </location>
</feature>
<dbReference type="InterPro" id="IPR011583">
    <property type="entry name" value="Chitinase_II/V-like_cat"/>
</dbReference>
<accession>A0A9P8WGU1</accession>
<dbReference type="InterPro" id="IPR001223">
    <property type="entry name" value="Glyco_hydro18_cat"/>
</dbReference>
<evidence type="ECO:0000256" key="6">
    <source>
        <dbReference type="ARBA" id="ARBA00022729"/>
    </source>
</evidence>
<dbReference type="EC" id="3.2.1.14" evidence="4"/>
<feature type="chain" id="PRO_5040487632" description="chitinase" evidence="13">
    <location>
        <begin position="19"/>
        <end position="483"/>
    </location>
</feature>
<dbReference type="Pfam" id="PF00704">
    <property type="entry name" value="Glyco_hydro_18"/>
    <property type="match status" value="1"/>
</dbReference>
<dbReference type="GO" id="GO:0000272">
    <property type="term" value="P:polysaccharide catabolic process"/>
    <property type="evidence" value="ECO:0007669"/>
    <property type="project" value="UniProtKB-KW"/>
</dbReference>
<reference evidence="15 16" key="1">
    <citation type="journal article" date="2021" name="Nat. Commun.">
        <title>Genetic determinants of endophytism in the Arabidopsis root mycobiome.</title>
        <authorList>
            <person name="Mesny F."/>
            <person name="Miyauchi S."/>
            <person name="Thiergart T."/>
            <person name="Pickel B."/>
            <person name="Atanasova L."/>
            <person name="Karlsson M."/>
            <person name="Huettel B."/>
            <person name="Barry K.W."/>
            <person name="Haridas S."/>
            <person name="Chen C."/>
            <person name="Bauer D."/>
            <person name="Andreopoulos W."/>
            <person name="Pangilinan J."/>
            <person name="LaButti K."/>
            <person name="Riley R."/>
            <person name="Lipzen A."/>
            <person name="Clum A."/>
            <person name="Drula E."/>
            <person name="Henrissat B."/>
            <person name="Kohler A."/>
            <person name="Grigoriev I.V."/>
            <person name="Martin F.M."/>
            <person name="Hacquard S."/>
        </authorList>
    </citation>
    <scope>NUCLEOTIDE SEQUENCE [LARGE SCALE GENOMIC DNA]</scope>
    <source>
        <strain evidence="15 16">MPI-CAGE-CH-0241</strain>
    </source>
</reference>
<dbReference type="Gene3D" id="3.10.50.10">
    <property type="match status" value="1"/>
</dbReference>
<evidence type="ECO:0000313" key="15">
    <source>
        <dbReference type="EMBL" id="KAH6898841.1"/>
    </source>
</evidence>
<dbReference type="PANTHER" id="PTHR11177:SF384">
    <property type="entry name" value="CHITINASE"/>
    <property type="match status" value="1"/>
</dbReference>
<comment type="subcellular location">
    <subcellularLocation>
        <location evidence="2">Secreted</location>
    </subcellularLocation>
</comment>
<dbReference type="PROSITE" id="PS01095">
    <property type="entry name" value="GH18_1"/>
    <property type="match status" value="1"/>
</dbReference>
<sequence>MLRPLFATALLLAQAAFAAPGLDPKKHEVRDEAPLALTTITTTIATTVIRQLASSQTSTSTSTALAVPPAVSLVFPDDPSVELNETSDLDTRATGKRNVLYFTNWGIYGANFQPQDIPADVVTHLLYSFLNIAEDGSVVSADSWSDTDKHYATDSWNDAGNNIYGCAKQLYILKKKHRKFKTMLSIGGWTYSPKFAPVAADATKRKRFASTAVKLLADWGFDGIDVDWEYPTNPTEADNYVLLLKDVRAALDAYTTANRLNYRFTITVASPAGSANYNAMNLKGMDAYVDAWHLMAYDYAGSWDAVTGHQASLYHSKTNMKSTPFRTDGAFKDYLAKGIAASKIVMGIPLYGRSFANTLGAGKPYSGVGGGTIEPGIYTYKNLPRPGATVYMNPEAKATWSYDFKNKEMVTWDSPASAKIKANYILDKNMGGAMYWEASGDKTGPNSIVKTVAGTIGPLDQTLNMLSYPKSVYDNIRLGMPSS</sequence>
<evidence type="ECO:0000256" key="7">
    <source>
        <dbReference type="ARBA" id="ARBA00022801"/>
    </source>
</evidence>
<dbReference type="OrthoDB" id="76388at2759"/>
<dbReference type="PANTHER" id="PTHR11177">
    <property type="entry name" value="CHITINASE"/>
    <property type="match status" value="1"/>
</dbReference>
<evidence type="ECO:0000256" key="3">
    <source>
        <dbReference type="ARBA" id="ARBA00008682"/>
    </source>
</evidence>
<keyword evidence="16" id="KW-1185">Reference proteome</keyword>
<dbReference type="InterPro" id="IPR029070">
    <property type="entry name" value="Chitinase_insertion_sf"/>
</dbReference>
<dbReference type="SMART" id="SM00636">
    <property type="entry name" value="Glyco_18"/>
    <property type="match status" value="1"/>
</dbReference>
<comment type="catalytic activity">
    <reaction evidence="1">
        <text>Random endo-hydrolysis of N-acetyl-beta-D-glucosaminide (1-&gt;4)-beta-linkages in chitin and chitodextrins.</text>
        <dbReference type="EC" id="3.2.1.14"/>
    </reaction>
</comment>
<keyword evidence="7 12" id="KW-0378">Hydrolase</keyword>
<dbReference type="SUPFAM" id="SSF51445">
    <property type="entry name" value="(Trans)glycosidases"/>
    <property type="match status" value="1"/>
</dbReference>
<dbReference type="Proteomes" id="UP000777438">
    <property type="component" value="Unassembled WGS sequence"/>
</dbReference>
<dbReference type="EMBL" id="JAGPYM010000002">
    <property type="protein sequence ID" value="KAH6898841.1"/>
    <property type="molecule type" value="Genomic_DNA"/>
</dbReference>
<evidence type="ECO:0000256" key="1">
    <source>
        <dbReference type="ARBA" id="ARBA00000822"/>
    </source>
</evidence>
<dbReference type="Gene3D" id="3.20.20.80">
    <property type="entry name" value="Glycosidases"/>
    <property type="match status" value="1"/>
</dbReference>